<evidence type="ECO:0000313" key="2">
    <source>
        <dbReference type="Proteomes" id="UP000053392"/>
    </source>
</evidence>
<organism evidence="1 2">
    <name type="scientific">Cryptococcus deuterogattii Ram5</name>
    <dbReference type="NCBI Taxonomy" id="1296110"/>
    <lineage>
        <taxon>Eukaryota</taxon>
        <taxon>Fungi</taxon>
        <taxon>Dikarya</taxon>
        <taxon>Basidiomycota</taxon>
        <taxon>Agaricomycotina</taxon>
        <taxon>Tremellomycetes</taxon>
        <taxon>Tremellales</taxon>
        <taxon>Cryptococcaceae</taxon>
        <taxon>Cryptococcus</taxon>
        <taxon>Cryptococcus gattii species complex</taxon>
    </lineage>
</organism>
<protein>
    <submittedName>
        <fullName evidence="1">Uncharacterized protein</fullName>
    </submittedName>
</protein>
<proteinExistence type="predicted"/>
<keyword evidence="2" id="KW-1185">Reference proteome</keyword>
<dbReference type="Proteomes" id="UP000053392">
    <property type="component" value="Unassembled WGS sequence"/>
</dbReference>
<dbReference type="AlphaFoldDB" id="A0A0D0T8J7"/>
<dbReference type="HOGENOM" id="CLU_2775860_0_0_1"/>
<gene>
    <name evidence="1" type="ORF">I313_01550</name>
</gene>
<name>A0A0D0T8J7_9TREE</name>
<sequence>MYTIMAMRPENPYPTKIRGKVRSGLCLSHPKPTFFQSRFQTQTWSLVRVQGLDHGNGLKVKSPLRIISS</sequence>
<dbReference type="EMBL" id="KN847898">
    <property type="protein sequence ID" value="KIR42327.1"/>
    <property type="molecule type" value="Genomic_DNA"/>
</dbReference>
<accession>A0A0D0T8J7</accession>
<evidence type="ECO:0000313" key="1">
    <source>
        <dbReference type="EMBL" id="KIR42327.1"/>
    </source>
</evidence>
<reference evidence="1 2" key="1">
    <citation type="submission" date="2015-01" db="EMBL/GenBank/DDBJ databases">
        <title>The Genome Sequence of Cryptococcus gattii Ram5.</title>
        <authorList>
            <consortium name="The Broad Institute Genomics Platform"/>
            <person name="Cuomo C."/>
            <person name="Litvintseva A."/>
            <person name="Chen Y."/>
            <person name="Heitman J."/>
            <person name="Sun S."/>
            <person name="Springer D."/>
            <person name="Dromer F."/>
            <person name="Young S."/>
            <person name="Zeng Q."/>
            <person name="Gargeya S."/>
            <person name="Abouelleil A."/>
            <person name="Alvarado L."/>
            <person name="Chapman S.B."/>
            <person name="Gainer-Dewar J."/>
            <person name="Goldberg J."/>
            <person name="Griggs A."/>
            <person name="Gujja S."/>
            <person name="Hansen M."/>
            <person name="Howarth C."/>
            <person name="Imamovic A."/>
            <person name="Larimer J."/>
            <person name="Murphy C."/>
            <person name="Naylor J."/>
            <person name="Pearson M."/>
            <person name="Priest M."/>
            <person name="Roberts A."/>
            <person name="Saif S."/>
            <person name="Shea T."/>
            <person name="Sykes S."/>
            <person name="Wortman J."/>
            <person name="Nusbaum C."/>
            <person name="Birren B."/>
        </authorList>
    </citation>
    <scope>NUCLEOTIDE SEQUENCE [LARGE SCALE GENOMIC DNA]</scope>
    <source>
        <strain evidence="1 2">Ram5</strain>
    </source>
</reference>